<evidence type="ECO:0000256" key="2">
    <source>
        <dbReference type="ARBA" id="ARBA00022747"/>
    </source>
</evidence>
<feature type="domain" description="Type I restriction modification DNA specificity" evidence="5">
    <location>
        <begin position="20"/>
        <end position="209"/>
    </location>
</feature>
<keyword evidence="3" id="KW-0238">DNA-binding</keyword>
<sequence length="441" mass="50775">MNKKDYNIRDFKDTAIGRIPREWEIKRLNEISELQRGLSYSGKEKSINKIQDGYIFLTLNSIKEDGGLKSDGWSWIKSDRLKERHFVREGDIVIANTDIGMQRGHILGVPAIVRFPEWYKKEKAVYSMDLSKLNLKISSCDITFLFYYLSFTQQLARKYHTGTGVWHLNLDSWAKDLFLPLPPLEEQKKIADILSTADEKINLIDKEIQLTEKLKNGIMHKLFTEGIGHTEFKDTEIGRIPKEWEIKKLKDVVIKAKSGGTPRRNVADYWNGSISFAKIEDITKSNKYLHVTKELISKKGLENSNAWIIPSNSLLLAIYGSLGLVAINKIDVATNQAIVGIIVDDKIIYKEFLYYWYLYYKPYWSRFIKKGTQPNLTLGIILDSIIPLPPFDEQKRIADILSTADEKLELLNLKKQNLENLKKGLMDDLLTGRVRVKISGD</sequence>
<dbReference type="InterPro" id="IPR000055">
    <property type="entry name" value="Restrct_endonuc_typeI_TRD"/>
</dbReference>
<dbReference type="Gene3D" id="1.10.287.1120">
    <property type="entry name" value="Bipartite methylase S protein"/>
    <property type="match status" value="1"/>
</dbReference>
<reference evidence="6 7" key="1">
    <citation type="journal article" date="2004" name="Proc. Natl. Acad. Sci. U.S.A.">
        <title>Genome sequence of Picrophilus torridus and its implications for life around pH 0.</title>
        <authorList>
            <person name="Futterer O."/>
            <person name="Angelov A."/>
            <person name="Liesegang H."/>
            <person name="Gottschalk G."/>
            <person name="Schleper C."/>
            <person name="Schepers B."/>
            <person name="Dock C."/>
            <person name="Antranikian G."/>
            <person name="Liebl W."/>
        </authorList>
    </citation>
    <scope>NUCLEOTIDE SEQUENCE [LARGE SCALE GENOMIC DNA]</scope>
    <source>
        <strain evidence="7">ATCC 700027 / DSM 9790 / JCM 10055 / NBRC 100828</strain>
    </source>
</reference>
<keyword evidence="4" id="KW-0175">Coiled coil</keyword>
<evidence type="ECO:0000259" key="5">
    <source>
        <dbReference type="Pfam" id="PF01420"/>
    </source>
</evidence>
<dbReference type="HOGENOM" id="CLU_021095_10_3_2"/>
<accession>Q6L2Y9</accession>
<dbReference type="Gene3D" id="3.90.220.20">
    <property type="entry name" value="DNA methylase specificity domains"/>
    <property type="match status" value="2"/>
</dbReference>
<dbReference type="RefSeq" id="WP_011176878.1">
    <property type="nucleotide sequence ID" value="NC_005877.1"/>
</dbReference>
<dbReference type="InterPro" id="IPR044946">
    <property type="entry name" value="Restrct_endonuc_typeI_TRD_sf"/>
</dbReference>
<dbReference type="STRING" id="263820.PTO0077"/>
<evidence type="ECO:0000256" key="1">
    <source>
        <dbReference type="ARBA" id="ARBA00010923"/>
    </source>
</evidence>
<dbReference type="InParanoid" id="Q6L2Y9"/>
<evidence type="ECO:0000313" key="7">
    <source>
        <dbReference type="Proteomes" id="UP000000438"/>
    </source>
</evidence>
<comment type="similarity">
    <text evidence="1">Belongs to the type-I restriction system S methylase family.</text>
</comment>
<dbReference type="PATRIC" id="fig|263820.9.peg.91"/>
<organism evidence="6 7">
    <name type="scientific">Picrophilus torridus (strain ATCC 700027 / DSM 9790 / JCM 10055 / NBRC 100828 / KAW 2/3)</name>
    <dbReference type="NCBI Taxonomy" id="1122961"/>
    <lineage>
        <taxon>Archaea</taxon>
        <taxon>Methanobacteriati</taxon>
        <taxon>Thermoplasmatota</taxon>
        <taxon>Thermoplasmata</taxon>
        <taxon>Thermoplasmatales</taxon>
        <taxon>Picrophilaceae</taxon>
        <taxon>Picrophilus</taxon>
    </lineage>
</organism>
<dbReference type="Proteomes" id="UP000000438">
    <property type="component" value="Chromosome"/>
</dbReference>
<evidence type="ECO:0000313" key="6">
    <source>
        <dbReference type="EMBL" id="AAT42662.1"/>
    </source>
</evidence>
<dbReference type="GO" id="GO:0009035">
    <property type="term" value="F:type I site-specific deoxyribonuclease activity"/>
    <property type="evidence" value="ECO:0007669"/>
    <property type="project" value="UniProtKB-EC"/>
</dbReference>
<dbReference type="GO" id="GO:0009307">
    <property type="term" value="P:DNA restriction-modification system"/>
    <property type="evidence" value="ECO:0007669"/>
    <property type="project" value="UniProtKB-KW"/>
</dbReference>
<dbReference type="SUPFAM" id="SSF116734">
    <property type="entry name" value="DNA methylase specificity domain"/>
    <property type="match status" value="2"/>
</dbReference>
<dbReference type="Pfam" id="PF01420">
    <property type="entry name" value="Methylase_S"/>
    <property type="match status" value="2"/>
</dbReference>
<gene>
    <name evidence="6" type="ordered locus">PTO0077</name>
</gene>
<proteinExistence type="inferred from homology"/>
<dbReference type="REBASE" id="8654">
    <property type="entry name" value="S.PtoORF78P"/>
</dbReference>
<dbReference type="KEGG" id="pto:PTO0077"/>
<evidence type="ECO:0000256" key="4">
    <source>
        <dbReference type="SAM" id="Coils"/>
    </source>
</evidence>
<dbReference type="EMBL" id="AE017261">
    <property type="protein sequence ID" value="AAT42662.1"/>
    <property type="molecule type" value="Genomic_DNA"/>
</dbReference>
<keyword evidence="2" id="KW-0680">Restriction system</keyword>
<dbReference type="PaxDb" id="263820-PTO0077"/>
<dbReference type="InterPro" id="IPR052021">
    <property type="entry name" value="Type-I_RS_S_subunit"/>
</dbReference>
<feature type="domain" description="Type I restriction modification DNA specificity" evidence="5">
    <location>
        <begin position="241"/>
        <end position="419"/>
    </location>
</feature>
<dbReference type="GeneID" id="62500838"/>
<dbReference type="EC" id="3.1.21.3" evidence="6"/>
<dbReference type="GO" id="GO:0003677">
    <property type="term" value="F:DNA binding"/>
    <property type="evidence" value="ECO:0007669"/>
    <property type="project" value="UniProtKB-KW"/>
</dbReference>
<dbReference type="eggNOG" id="arCOG02626">
    <property type="taxonomic scope" value="Archaea"/>
</dbReference>
<protein>
    <submittedName>
        <fullName evidence="6">Type I restriction-modification system specificity subunit</fullName>
        <ecNumber evidence="6">3.1.21.3</ecNumber>
    </submittedName>
</protein>
<dbReference type="AlphaFoldDB" id="Q6L2Y9"/>
<keyword evidence="6" id="KW-0378">Hydrolase</keyword>
<dbReference type="OrthoDB" id="84651at2157"/>
<dbReference type="CDD" id="cd17275">
    <property type="entry name" value="RMtype1_S_MjaORF132P-TRD1-CR1_like"/>
    <property type="match status" value="1"/>
</dbReference>
<dbReference type="PANTHER" id="PTHR30408:SF12">
    <property type="entry name" value="TYPE I RESTRICTION ENZYME MJAVIII SPECIFICITY SUBUNIT"/>
    <property type="match status" value="1"/>
</dbReference>
<evidence type="ECO:0000256" key="3">
    <source>
        <dbReference type="ARBA" id="ARBA00023125"/>
    </source>
</evidence>
<feature type="coiled-coil region" evidence="4">
    <location>
        <begin position="401"/>
        <end position="428"/>
    </location>
</feature>
<dbReference type="PANTHER" id="PTHR30408">
    <property type="entry name" value="TYPE-1 RESTRICTION ENZYME ECOKI SPECIFICITY PROTEIN"/>
    <property type="match status" value="1"/>
</dbReference>
<name>Q6L2Y9_PICTO</name>
<dbReference type="SMR" id="Q6L2Y9"/>